<keyword evidence="5" id="KW-1185">Reference proteome</keyword>
<feature type="compositionally biased region" description="Low complexity" evidence="1">
    <location>
        <begin position="32"/>
        <end position="50"/>
    </location>
</feature>
<name>A0A158I2W9_9BURK</name>
<dbReference type="InterPro" id="IPR051686">
    <property type="entry name" value="Lipoprotein_DolP"/>
</dbReference>
<feature type="domain" description="BON" evidence="3">
    <location>
        <begin position="47"/>
        <end position="115"/>
    </location>
</feature>
<dbReference type="PANTHER" id="PTHR34606:SF15">
    <property type="entry name" value="BON DOMAIN-CONTAINING PROTEIN"/>
    <property type="match status" value="1"/>
</dbReference>
<accession>A0A158I2W9</accession>
<dbReference type="InterPro" id="IPR007055">
    <property type="entry name" value="BON_dom"/>
</dbReference>
<evidence type="ECO:0000313" key="5">
    <source>
        <dbReference type="Proteomes" id="UP000054717"/>
    </source>
</evidence>
<dbReference type="Proteomes" id="UP000054717">
    <property type="component" value="Unassembled WGS sequence"/>
</dbReference>
<dbReference type="PROSITE" id="PS50914">
    <property type="entry name" value="BON"/>
    <property type="match status" value="1"/>
</dbReference>
<feature type="signal peptide" evidence="2">
    <location>
        <begin position="1"/>
        <end position="30"/>
    </location>
</feature>
<feature type="chain" id="PRO_5011121184" evidence="2">
    <location>
        <begin position="31"/>
        <end position="118"/>
    </location>
</feature>
<sequence length="118" mass="11996">MKNALKPLKLAAGVLVVMASIGVASISAHAQSSDAAAAPTAKSSKASNKALSKEVRRAMTKTKGLTSSNINVRVRDGAVTLAGTVPDNSQIEKATEAAKSVPGVTSVKNAITIREVGR</sequence>
<keyword evidence="2" id="KW-0732">Signal</keyword>
<dbReference type="Pfam" id="PF04972">
    <property type="entry name" value="BON"/>
    <property type="match status" value="1"/>
</dbReference>
<evidence type="ECO:0000259" key="3">
    <source>
        <dbReference type="PROSITE" id="PS50914"/>
    </source>
</evidence>
<comment type="caution">
    <text evidence="4">The sequence shown here is derived from an EMBL/GenBank/DDBJ whole genome shotgun (WGS) entry which is preliminary data.</text>
</comment>
<evidence type="ECO:0000256" key="1">
    <source>
        <dbReference type="SAM" id="MobiDB-lite"/>
    </source>
</evidence>
<organism evidence="4 5">
    <name type="scientific">Caballeronia telluris</name>
    <dbReference type="NCBI Taxonomy" id="326475"/>
    <lineage>
        <taxon>Bacteria</taxon>
        <taxon>Pseudomonadati</taxon>
        <taxon>Pseudomonadota</taxon>
        <taxon>Betaproteobacteria</taxon>
        <taxon>Burkholderiales</taxon>
        <taxon>Burkholderiaceae</taxon>
        <taxon>Caballeronia</taxon>
    </lineage>
</organism>
<dbReference type="PANTHER" id="PTHR34606">
    <property type="entry name" value="BON DOMAIN-CONTAINING PROTEIN"/>
    <property type="match status" value="1"/>
</dbReference>
<dbReference type="EMBL" id="FCNZ02000009">
    <property type="protein sequence ID" value="SAL50942.1"/>
    <property type="molecule type" value="Genomic_DNA"/>
</dbReference>
<reference evidence="4" key="1">
    <citation type="submission" date="2016-01" db="EMBL/GenBank/DDBJ databases">
        <authorList>
            <person name="Peeters Charlotte."/>
        </authorList>
    </citation>
    <scope>NUCLEOTIDE SEQUENCE</scope>
    <source>
        <strain evidence="4">LMG 22936</strain>
    </source>
</reference>
<proteinExistence type="predicted"/>
<evidence type="ECO:0000256" key="2">
    <source>
        <dbReference type="SAM" id="SignalP"/>
    </source>
</evidence>
<evidence type="ECO:0000313" key="4">
    <source>
        <dbReference type="EMBL" id="SAL50942.1"/>
    </source>
</evidence>
<gene>
    <name evidence="4" type="ORF">AWB66_02875</name>
</gene>
<dbReference type="Gene3D" id="3.30.1340.30">
    <property type="match status" value="1"/>
</dbReference>
<dbReference type="InterPro" id="IPR014004">
    <property type="entry name" value="Transpt-assoc_nodulatn_dom_bac"/>
</dbReference>
<protein>
    <submittedName>
        <fullName evidence="4">Transport-associated protein</fullName>
    </submittedName>
</protein>
<feature type="region of interest" description="Disordered" evidence="1">
    <location>
        <begin position="32"/>
        <end position="61"/>
    </location>
</feature>
<dbReference type="SMART" id="SM00749">
    <property type="entry name" value="BON"/>
    <property type="match status" value="1"/>
</dbReference>
<dbReference type="AlphaFoldDB" id="A0A158I2W9"/>
<dbReference type="STRING" id="326475.AWB66_02875"/>